<dbReference type="Proteomes" id="UP000187209">
    <property type="component" value="Unassembled WGS sequence"/>
</dbReference>
<gene>
    <name evidence="6" type="ORF">SteCoe_10348</name>
</gene>
<keyword evidence="2" id="KW-0547">Nucleotide-binding</keyword>
<evidence type="ECO:0000256" key="3">
    <source>
        <dbReference type="ARBA" id="ARBA00022777"/>
    </source>
</evidence>
<protein>
    <recommendedName>
        <fullName evidence="5">Protein kinase domain-containing protein</fullName>
    </recommendedName>
</protein>
<dbReference type="PROSITE" id="PS50011">
    <property type="entry name" value="PROTEIN_KINASE_DOM"/>
    <property type="match status" value="1"/>
</dbReference>
<dbReference type="GO" id="GO:0016020">
    <property type="term" value="C:membrane"/>
    <property type="evidence" value="ECO:0007669"/>
    <property type="project" value="TreeGrafter"/>
</dbReference>
<dbReference type="SMART" id="SM00220">
    <property type="entry name" value="S_TKc"/>
    <property type="match status" value="1"/>
</dbReference>
<reference evidence="6 7" key="1">
    <citation type="submission" date="2016-11" db="EMBL/GenBank/DDBJ databases">
        <title>The macronuclear genome of Stentor coeruleus: a giant cell with tiny introns.</title>
        <authorList>
            <person name="Slabodnick M."/>
            <person name="Ruby J.G."/>
            <person name="Reiff S.B."/>
            <person name="Swart E.C."/>
            <person name="Gosai S."/>
            <person name="Prabakaran S."/>
            <person name="Witkowska E."/>
            <person name="Larue G.E."/>
            <person name="Fisher S."/>
            <person name="Freeman R.M."/>
            <person name="Gunawardena J."/>
            <person name="Chu W."/>
            <person name="Stover N.A."/>
            <person name="Gregory B.D."/>
            <person name="Nowacki M."/>
            <person name="Derisi J."/>
            <person name="Roy S.W."/>
            <person name="Marshall W.F."/>
            <person name="Sood P."/>
        </authorList>
    </citation>
    <scope>NUCLEOTIDE SEQUENCE [LARGE SCALE GENOMIC DNA]</scope>
    <source>
        <strain evidence="6">WM001</strain>
    </source>
</reference>
<comment type="caution">
    <text evidence="6">The sequence shown here is derived from an EMBL/GenBank/DDBJ whole genome shotgun (WGS) entry which is preliminary data.</text>
</comment>
<dbReference type="EMBL" id="MPUH01000166">
    <property type="protein sequence ID" value="OMJ87862.1"/>
    <property type="molecule type" value="Genomic_DNA"/>
</dbReference>
<dbReference type="SUPFAM" id="SSF56112">
    <property type="entry name" value="Protein kinase-like (PK-like)"/>
    <property type="match status" value="1"/>
</dbReference>
<accession>A0A1R2CFQ8</accession>
<dbReference type="Gene3D" id="1.10.510.10">
    <property type="entry name" value="Transferase(Phosphotransferase) domain 1"/>
    <property type="match status" value="1"/>
</dbReference>
<evidence type="ECO:0000256" key="2">
    <source>
        <dbReference type="ARBA" id="ARBA00022741"/>
    </source>
</evidence>
<keyword evidence="4" id="KW-0067">ATP-binding</keyword>
<sequence length="429" mass="49399">MSSGQKRIGDYTLISKVGKGGQASVWKALSPDGTEVAIKKMPISGGIENSKSYEREVAIRNLVQHEYLIKCLSSFQDNNHYYFVYELCPTDMLQFLESQPSKRFPESSVRRWAYQLTQVMTKLNSLNIIHRDLKPENIMLKEQSLNSDIRLTDFGLAKQGLSTLSFVGTLEYASPEIKNCQNYSWNTDVWSLGVIVFASLFGKLPILEGNRVLYPHGINVSDQAKSFIENCMILDYKVRVNFKDLLNHEFISDLKTQEIPFQESPHQDVFSRISARLDESLEPELVNRPPKVRNSQETQDYVMKLFSLSDGLISLLNQNADMEFLKYYAAKYFSEKFSNILNELMINEAFLGLQPEFFDEYFTQSESVCMICTQLELKYGNNNIDDMIAYYLQCNELINSRRDNLPEPFLKVLMKVSGRFKKSLGNIDF</sequence>
<dbReference type="GO" id="GO:0000045">
    <property type="term" value="P:autophagosome assembly"/>
    <property type="evidence" value="ECO:0007669"/>
    <property type="project" value="TreeGrafter"/>
</dbReference>
<organism evidence="6 7">
    <name type="scientific">Stentor coeruleus</name>
    <dbReference type="NCBI Taxonomy" id="5963"/>
    <lineage>
        <taxon>Eukaryota</taxon>
        <taxon>Sar</taxon>
        <taxon>Alveolata</taxon>
        <taxon>Ciliophora</taxon>
        <taxon>Postciliodesmatophora</taxon>
        <taxon>Heterotrichea</taxon>
        <taxon>Heterotrichida</taxon>
        <taxon>Stentoridae</taxon>
        <taxon>Stentor</taxon>
    </lineage>
</organism>
<evidence type="ECO:0000256" key="4">
    <source>
        <dbReference type="ARBA" id="ARBA00022840"/>
    </source>
</evidence>
<evidence type="ECO:0000313" key="7">
    <source>
        <dbReference type="Proteomes" id="UP000187209"/>
    </source>
</evidence>
<proteinExistence type="predicted"/>
<keyword evidence="1" id="KW-0808">Transferase</keyword>
<dbReference type="PROSITE" id="PS00108">
    <property type="entry name" value="PROTEIN_KINASE_ST"/>
    <property type="match status" value="1"/>
</dbReference>
<evidence type="ECO:0000259" key="5">
    <source>
        <dbReference type="PROSITE" id="PS50011"/>
    </source>
</evidence>
<evidence type="ECO:0000256" key="1">
    <source>
        <dbReference type="ARBA" id="ARBA00022679"/>
    </source>
</evidence>
<name>A0A1R2CFQ8_9CILI</name>
<dbReference type="InterPro" id="IPR011009">
    <property type="entry name" value="Kinase-like_dom_sf"/>
</dbReference>
<dbReference type="InterPro" id="IPR045269">
    <property type="entry name" value="Atg1-like"/>
</dbReference>
<dbReference type="PANTHER" id="PTHR24348">
    <property type="entry name" value="SERINE/THREONINE-PROTEIN KINASE UNC-51-RELATED"/>
    <property type="match status" value="1"/>
</dbReference>
<dbReference type="GO" id="GO:0010506">
    <property type="term" value="P:regulation of autophagy"/>
    <property type="evidence" value="ECO:0007669"/>
    <property type="project" value="InterPro"/>
</dbReference>
<keyword evidence="7" id="KW-1185">Reference proteome</keyword>
<dbReference type="AlphaFoldDB" id="A0A1R2CFQ8"/>
<feature type="domain" description="Protein kinase" evidence="5">
    <location>
        <begin position="11"/>
        <end position="251"/>
    </location>
</feature>
<dbReference type="GO" id="GO:0005776">
    <property type="term" value="C:autophagosome"/>
    <property type="evidence" value="ECO:0007669"/>
    <property type="project" value="TreeGrafter"/>
</dbReference>
<dbReference type="OrthoDB" id="1405469at2759"/>
<dbReference type="GO" id="GO:0005524">
    <property type="term" value="F:ATP binding"/>
    <property type="evidence" value="ECO:0007669"/>
    <property type="project" value="UniProtKB-KW"/>
</dbReference>
<dbReference type="GO" id="GO:0000407">
    <property type="term" value="C:phagophore assembly site"/>
    <property type="evidence" value="ECO:0007669"/>
    <property type="project" value="TreeGrafter"/>
</dbReference>
<keyword evidence="3" id="KW-0418">Kinase</keyword>
<dbReference type="InterPro" id="IPR008271">
    <property type="entry name" value="Ser/Thr_kinase_AS"/>
</dbReference>
<dbReference type="GO" id="GO:0005829">
    <property type="term" value="C:cytosol"/>
    <property type="evidence" value="ECO:0007669"/>
    <property type="project" value="TreeGrafter"/>
</dbReference>
<dbReference type="InterPro" id="IPR000719">
    <property type="entry name" value="Prot_kinase_dom"/>
</dbReference>
<dbReference type="Pfam" id="PF00069">
    <property type="entry name" value="Pkinase"/>
    <property type="match status" value="1"/>
</dbReference>
<evidence type="ECO:0000313" key="6">
    <source>
        <dbReference type="EMBL" id="OMJ87862.1"/>
    </source>
</evidence>
<dbReference type="PANTHER" id="PTHR24348:SF22">
    <property type="entry name" value="NON-SPECIFIC SERINE_THREONINE PROTEIN KINASE"/>
    <property type="match status" value="1"/>
</dbReference>
<dbReference type="GO" id="GO:0004674">
    <property type="term" value="F:protein serine/threonine kinase activity"/>
    <property type="evidence" value="ECO:0007669"/>
    <property type="project" value="InterPro"/>
</dbReference>